<dbReference type="Pfam" id="PF13424">
    <property type="entry name" value="TPR_12"/>
    <property type="match status" value="2"/>
</dbReference>
<evidence type="ECO:0000313" key="2">
    <source>
        <dbReference type="EMBL" id="GIF72918.1"/>
    </source>
</evidence>
<dbReference type="PANTHER" id="PTHR46082:SF6">
    <property type="entry name" value="AAA+ ATPASE DOMAIN-CONTAINING PROTEIN-RELATED"/>
    <property type="match status" value="1"/>
</dbReference>
<name>A0ABQ4CNP2_9ACTN</name>
<dbReference type="InterPro" id="IPR027417">
    <property type="entry name" value="P-loop_NTPase"/>
</dbReference>
<dbReference type="InterPro" id="IPR053137">
    <property type="entry name" value="NLR-like"/>
</dbReference>
<dbReference type="PANTHER" id="PTHR46082">
    <property type="entry name" value="ATP/GTP-BINDING PROTEIN-RELATED"/>
    <property type="match status" value="1"/>
</dbReference>
<dbReference type="EMBL" id="BONE01000016">
    <property type="protein sequence ID" value="GIF72918.1"/>
    <property type="molecule type" value="Genomic_DNA"/>
</dbReference>
<dbReference type="Pfam" id="PF00931">
    <property type="entry name" value="NB-ARC"/>
    <property type="match status" value="1"/>
</dbReference>
<keyword evidence="2" id="KW-0547">Nucleotide-binding</keyword>
<dbReference type="Pfam" id="PF13374">
    <property type="entry name" value="TPR_10"/>
    <property type="match status" value="3"/>
</dbReference>
<dbReference type="NCBIfam" id="NF040586">
    <property type="entry name" value="FxSxx_TPR"/>
    <property type="match status" value="1"/>
</dbReference>
<organism evidence="2 3">
    <name type="scientific">Asanoa siamensis</name>
    <dbReference type="NCBI Taxonomy" id="926357"/>
    <lineage>
        <taxon>Bacteria</taxon>
        <taxon>Bacillati</taxon>
        <taxon>Actinomycetota</taxon>
        <taxon>Actinomycetes</taxon>
        <taxon>Micromonosporales</taxon>
        <taxon>Micromonosporaceae</taxon>
        <taxon>Asanoa</taxon>
    </lineage>
</organism>
<evidence type="ECO:0000259" key="1">
    <source>
        <dbReference type="Pfam" id="PF00931"/>
    </source>
</evidence>
<dbReference type="RefSeq" id="WP_203712619.1">
    <property type="nucleotide sequence ID" value="NZ_BONE01000016.1"/>
</dbReference>
<dbReference type="Gene3D" id="1.25.40.10">
    <property type="entry name" value="Tetratricopeptide repeat domain"/>
    <property type="match status" value="2"/>
</dbReference>
<dbReference type="SUPFAM" id="SSF48452">
    <property type="entry name" value="TPR-like"/>
    <property type="match status" value="3"/>
</dbReference>
<evidence type="ECO:0000313" key="3">
    <source>
        <dbReference type="Proteomes" id="UP000604117"/>
    </source>
</evidence>
<dbReference type="NCBIfam" id="NF047398">
    <property type="entry name" value="AAA_KGGVGR"/>
    <property type="match status" value="1"/>
</dbReference>
<dbReference type="Proteomes" id="UP000604117">
    <property type="component" value="Unassembled WGS sequence"/>
</dbReference>
<protein>
    <submittedName>
        <fullName evidence="2">ATP-binding protein</fullName>
    </submittedName>
</protein>
<feature type="domain" description="NB-ARC" evidence="1">
    <location>
        <begin position="520"/>
        <end position="639"/>
    </location>
</feature>
<proteinExistence type="predicted"/>
<dbReference type="InterPro" id="IPR002182">
    <property type="entry name" value="NB-ARC"/>
</dbReference>
<reference evidence="2 3" key="1">
    <citation type="submission" date="2021-01" db="EMBL/GenBank/DDBJ databases">
        <title>Whole genome shotgun sequence of Asanoa siamensis NBRC 107932.</title>
        <authorList>
            <person name="Komaki H."/>
            <person name="Tamura T."/>
        </authorList>
    </citation>
    <scope>NUCLEOTIDE SEQUENCE [LARGE SCALE GENOMIC DNA]</scope>
    <source>
        <strain evidence="2 3">NBRC 107932</strain>
    </source>
</reference>
<comment type="caution">
    <text evidence="2">The sequence shown here is derived from an EMBL/GenBank/DDBJ whole genome shotgun (WGS) entry which is preliminary data.</text>
</comment>
<dbReference type="SUPFAM" id="SSF52540">
    <property type="entry name" value="P-loop containing nucleoside triphosphate hydrolases"/>
    <property type="match status" value="2"/>
</dbReference>
<dbReference type="Gene3D" id="3.40.50.300">
    <property type="entry name" value="P-loop containing nucleotide triphosphate hydrolases"/>
    <property type="match status" value="2"/>
</dbReference>
<sequence length="1325" mass="146841">MTENRNGQVVTFYSYKGGTGRTMALANVAWILAANGKRVLAVDWDLESPGLFRFFAPFMKPDALPSARGVIELIQEYEWATAGGRRPDDWAELYATVQKYSFSLRWDDFPGDGTLDFLSAGQQNHDYATTLAATSWDDFYENRSGGEFFDALRLDMKANYDYALIDSRTGLSDVADICTKQLPDVLVDCFTLSGQGIDGAAQVARTVRDDYGRRKIRILPVPMRVDPAEKQKADAGRVVALQRFAGLPAELSDQDRQLYWAKVQVPYQAFYAYEEALATFGDNPGSPGTLLSAYEAIAGYITNGAVTSLPVVDPALRALVNARFERRPTPVEDAVVLRYSAVDQVWAEWVDHVLTAAGVRVLPALPPEVNPDVVLEDPEPDTQSARAARELTIISLANAAEQSVYVPSDAATEEPLAIYVADMTPLDNVLIPNSAFIAGLPERTAAERVLALLNRSPVDVPGKLAGAPRFPGTETEIFNVPARNSRFTGRESHLWRLRSLLQAGATATVALLSRQTTGQQGMPVTLQGMGGVGKTQLAIEYAHRFRSAYDVVWWMSTDPIGDIENSLTDLGNRLGIHTEWSGPETARAVVQALNRTAERWLLIYDNADDPEDLRAYLPEGRGHVLITSRNPSWSDRAKELPVDVFQRRESVAHLIQRVPEMRPEDARAVAEQLADLPIAIAAAGAWLADTGTSVDDYLSLIRDRGPSAMKEPTSDESIDKTWDLSLNRLRERSPAAYRLFQLCSVMAPEIALDLVYGDELAAFLKPYDASVSERVVRGSLVQQINRLALLRVDQRGEGHSRDSGRSGQILVHRVLQAVVRSRMSADELEDARRQVQSVLAAGRPEGDVDEDENWPRFRMLWPHLDIADVVHSDSEAVRRLIIDRVRYQWIQGDAISGRVRAANAVRIWTEKLAAIPADRSEERDTLERQLLHLKFNMGNLLRDLGEFEASRAMNAEVLQRQTELLGPEHPHTLMTAGGLAGDLRGIGRYADALELDQRTYRSWLESHGEEHPRTLAALNNLAACNRLLGDFRTARERDEQTLRGRRVALGDTNPFTLASAAHVARDIRDAGDYERSVVALTTVYESCVATRGAESRAALTSRSNLAVSLRSAGRHSEAVQIHEEVYEKLNERFGKDNPETLSCRVSLALSRLAVGDPVQASRDFTDLGAYFRDKFGENHPHTLVCANNRGIAERAAGKPDEARIWVDLAAEGLQTVLGAVHPYTLSSHMNRAICEVDAGRLEQALTIFEATADAMEAVVGPDHPNTLRCRANVTLVLAALDRPEAEEQIETALHRLVERVGGEHPVVRAFRRRHYLYRIIDPHPF</sequence>
<dbReference type="InterPro" id="IPR011990">
    <property type="entry name" value="TPR-like_helical_dom_sf"/>
</dbReference>
<keyword evidence="3" id="KW-1185">Reference proteome</keyword>
<keyword evidence="2" id="KW-0067">ATP-binding</keyword>
<accession>A0ABQ4CNP2</accession>
<dbReference type="GO" id="GO:0005524">
    <property type="term" value="F:ATP binding"/>
    <property type="evidence" value="ECO:0007669"/>
    <property type="project" value="UniProtKB-KW"/>
</dbReference>
<gene>
    <name evidence="2" type="ORF">Asi02nite_24360</name>
</gene>